<keyword evidence="1" id="KW-0812">Transmembrane</keyword>
<dbReference type="Proteomes" id="UP000367750">
    <property type="component" value="Unassembled WGS sequence"/>
</dbReference>
<sequence>MGEETVWMFDLVGTVIPIFIAVVLGILAVSAGGGLWNWVRNSRLPQQTVPARIVGKRSEIRPRFREEGEPARTQMQYYLTFELEDGTRKEFIVGGTDYGAAVEQDRGSLRYRGTRYLGFERERHYRAAQTW</sequence>
<dbReference type="EMBL" id="VYKK01000005">
    <property type="protein sequence ID" value="KAA9006643.1"/>
    <property type="molecule type" value="Genomic_DNA"/>
</dbReference>
<dbReference type="Gene3D" id="2.40.50.660">
    <property type="match status" value="1"/>
</dbReference>
<keyword evidence="1" id="KW-1133">Transmembrane helix</keyword>
<protein>
    <submittedName>
        <fullName evidence="2">DUF2500 domain-containing protein</fullName>
    </submittedName>
</protein>
<reference evidence="2 3" key="1">
    <citation type="submission" date="2019-09" db="EMBL/GenBank/DDBJ databases">
        <title>Bacillus ochoae sp. nov., Paenibacillus whitsoniae sp. nov., Paenibacillus spiritus sp. nov. Isolated from the Mars Exploration Rover during spacecraft assembly.</title>
        <authorList>
            <person name="Seuylemezian A."/>
            <person name="Vaishampayan P."/>
        </authorList>
    </citation>
    <scope>NUCLEOTIDE SEQUENCE [LARGE SCALE GENOMIC DNA]</scope>
    <source>
        <strain evidence="2 3">MER_111</strain>
    </source>
</reference>
<accession>A0A5J5GG07</accession>
<feature type="transmembrane region" description="Helical" evidence="1">
    <location>
        <begin position="15"/>
        <end position="39"/>
    </location>
</feature>
<keyword evidence="3" id="KW-1185">Reference proteome</keyword>
<evidence type="ECO:0000313" key="3">
    <source>
        <dbReference type="Proteomes" id="UP000367750"/>
    </source>
</evidence>
<dbReference type="OrthoDB" id="282886at2"/>
<dbReference type="InterPro" id="IPR019635">
    <property type="entry name" value="DUF2500"/>
</dbReference>
<keyword evidence="1" id="KW-0472">Membrane</keyword>
<organism evidence="2 3">
    <name type="scientific">Paenibacillus spiritus</name>
    <dbReference type="NCBI Taxonomy" id="2496557"/>
    <lineage>
        <taxon>Bacteria</taxon>
        <taxon>Bacillati</taxon>
        <taxon>Bacillota</taxon>
        <taxon>Bacilli</taxon>
        <taxon>Bacillales</taxon>
        <taxon>Paenibacillaceae</taxon>
        <taxon>Paenibacillus</taxon>
    </lineage>
</organism>
<name>A0A5J5GG07_9BACL</name>
<comment type="caution">
    <text evidence="2">The sequence shown here is derived from an EMBL/GenBank/DDBJ whole genome shotgun (WGS) entry which is preliminary data.</text>
</comment>
<gene>
    <name evidence="2" type="ORF">F4V43_06465</name>
</gene>
<dbReference type="AlphaFoldDB" id="A0A5J5GG07"/>
<evidence type="ECO:0000256" key="1">
    <source>
        <dbReference type="SAM" id="Phobius"/>
    </source>
</evidence>
<proteinExistence type="predicted"/>
<evidence type="ECO:0000313" key="2">
    <source>
        <dbReference type="EMBL" id="KAA9006643.1"/>
    </source>
</evidence>
<dbReference type="Pfam" id="PF10694">
    <property type="entry name" value="DUF2500"/>
    <property type="match status" value="1"/>
</dbReference>